<reference evidence="3 4" key="1">
    <citation type="submission" date="2009-11" db="EMBL/GenBank/DDBJ databases">
        <title>Annotation of Allomyces macrogynus ATCC 38327.</title>
        <authorList>
            <consortium name="The Broad Institute Genome Sequencing Platform"/>
            <person name="Russ C."/>
            <person name="Cuomo C."/>
            <person name="Burger G."/>
            <person name="Gray M.W."/>
            <person name="Holland P.W.H."/>
            <person name="King N."/>
            <person name="Lang F.B.F."/>
            <person name="Roger A.J."/>
            <person name="Ruiz-Trillo I."/>
            <person name="Young S.K."/>
            <person name="Zeng Q."/>
            <person name="Gargeya S."/>
            <person name="Fitzgerald M."/>
            <person name="Haas B."/>
            <person name="Abouelleil A."/>
            <person name="Alvarado L."/>
            <person name="Arachchi H.M."/>
            <person name="Berlin A."/>
            <person name="Chapman S.B."/>
            <person name="Gearin G."/>
            <person name="Goldberg J."/>
            <person name="Griggs A."/>
            <person name="Gujja S."/>
            <person name="Hansen M."/>
            <person name="Heiman D."/>
            <person name="Howarth C."/>
            <person name="Larimer J."/>
            <person name="Lui A."/>
            <person name="MacDonald P.J.P."/>
            <person name="McCowen C."/>
            <person name="Montmayeur A."/>
            <person name="Murphy C."/>
            <person name="Neiman D."/>
            <person name="Pearson M."/>
            <person name="Priest M."/>
            <person name="Roberts A."/>
            <person name="Saif S."/>
            <person name="Shea T."/>
            <person name="Sisk P."/>
            <person name="Stolte C."/>
            <person name="Sykes S."/>
            <person name="Wortman J."/>
            <person name="Nusbaum C."/>
            <person name="Birren B."/>
        </authorList>
    </citation>
    <scope>NUCLEOTIDE SEQUENCE [LARGE SCALE GENOMIC DNA]</scope>
    <source>
        <strain evidence="3 4">ATCC 38327</strain>
    </source>
</reference>
<gene>
    <name evidence="3" type="ORF">AMAG_04232</name>
</gene>
<keyword evidence="2" id="KW-0472">Membrane</keyword>
<evidence type="ECO:0000256" key="2">
    <source>
        <dbReference type="SAM" id="Phobius"/>
    </source>
</evidence>
<reference evidence="4" key="2">
    <citation type="submission" date="2009-11" db="EMBL/GenBank/DDBJ databases">
        <title>The Genome Sequence of Allomyces macrogynus strain ATCC 38327.</title>
        <authorList>
            <consortium name="The Broad Institute Genome Sequencing Platform"/>
            <person name="Russ C."/>
            <person name="Cuomo C."/>
            <person name="Shea T."/>
            <person name="Young S.K."/>
            <person name="Zeng Q."/>
            <person name="Koehrsen M."/>
            <person name="Haas B."/>
            <person name="Borodovsky M."/>
            <person name="Guigo R."/>
            <person name="Alvarado L."/>
            <person name="Berlin A."/>
            <person name="Borenstein D."/>
            <person name="Chen Z."/>
            <person name="Engels R."/>
            <person name="Freedman E."/>
            <person name="Gellesch M."/>
            <person name="Goldberg J."/>
            <person name="Griggs A."/>
            <person name="Gujja S."/>
            <person name="Heiman D."/>
            <person name="Hepburn T."/>
            <person name="Howarth C."/>
            <person name="Jen D."/>
            <person name="Larson L."/>
            <person name="Lewis B."/>
            <person name="Mehta T."/>
            <person name="Park D."/>
            <person name="Pearson M."/>
            <person name="Roberts A."/>
            <person name="Saif S."/>
            <person name="Shenoy N."/>
            <person name="Sisk P."/>
            <person name="Stolte C."/>
            <person name="Sykes S."/>
            <person name="Walk T."/>
            <person name="White J."/>
            <person name="Yandava C."/>
            <person name="Burger G."/>
            <person name="Gray M.W."/>
            <person name="Holland P.W.H."/>
            <person name="King N."/>
            <person name="Lang F.B.F."/>
            <person name="Roger A.J."/>
            <person name="Ruiz-Trillo I."/>
            <person name="Lander E."/>
            <person name="Nusbaum C."/>
        </authorList>
    </citation>
    <scope>NUCLEOTIDE SEQUENCE [LARGE SCALE GENOMIC DNA]</scope>
    <source>
        <strain evidence="4">ATCC 38327</strain>
    </source>
</reference>
<dbReference type="OrthoDB" id="5589479at2759"/>
<organism evidence="3 4">
    <name type="scientific">Allomyces macrogynus (strain ATCC 38327)</name>
    <name type="common">Allomyces javanicus var. macrogynus</name>
    <dbReference type="NCBI Taxonomy" id="578462"/>
    <lineage>
        <taxon>Eukaryota</taxon>
        <taxon>Fungi</taxon>
        <taxon>Fungi incertae sedis</taxon>
        <taxon>Blastocladiomycota</taxon>
        <taxon>Blastocladiomycetes</taxon>
        <taxon>Blastocladiales</taxon>
        <taxon>Blastocladiaceae</taxon>
        <taxon>Allomyces</taxon>
    </lineage>
</organism>
<feature type="compositionally biased region" description="Pro residues" evidence="1">
    <location>
        <begin position="58"/>
        <end position="73"/>
    </location>
</feature>
<proteinExistence type="predicted"/>
<feature type="transmembrane region" description="Helical" evidence="2">
    <location>
        <begin position="6"/>
        <end position="26"/>
    </location>
</feature>
<accession>A0A0L0S8C3</accession>
<protein>
    <submittedName>
        <fullName evidence="3">Uncharacterized protein</fullName>
    </submittedName>
</protein>
<evidence type="ECO:0000313" key="3">
    <source>
        <dbReference type="EMBL" id="KNE58676.1"/>
    </source>
</evidence>
<feature type="compositionally biased region" description="Low complexity" evidence="1">
    <location>
        <begin position="201"/>
        <end position="211"/>
    </location>
</feature>
<dbReference type="AlphaFoldDB" id="A0A0L0S8C3"/>
<evidence type="ECO:0000313" key="4">
    <source>
        <dbReference type="Proteomes" id="UP000054350"/>
    </source>
</evidence>
<keyword evidence="2" id="KW-0812">Transmembrane</keyword>
<dbReference type="Proteomes" id="UP000054350">
    <property type="component" value="Unassembled WGS sequence"/>
</dbReference>
<feature type="region of interest" description="Disordered" evidence="1">
    <location>
        <begin position="186"/>
        <end position="211"/>
    </location>
</feature>
<dbReference type="EMBL" id="GG745333">
    <property type="protein sequence ID" value="KNE58676.1"/>
    <property type="molecule type" value="Genomic_DNA"/>
</dbReference>
<evidence type="ECO:0000256" key="1">
    <source>
        <dbReference type="SAM" id="MobiDB-lite"/>
    </source>
</evidence>
<dbReference type="VEuPathDB" id="FungiDB:AMAG_04232"/>
<sequence length="225" mass="23010">MVALLDVSVLAILVSLLAGLIVQCIARRRGQRRLRAKDLAEAPSRSIWYLPPGWTGSAPPPPSPPALSAPPPPATIARQLRTRGYVVLGVVEKWRSGQDALDATAPGLPPYTPWAGPDGTVRLEVGEPVVVPVEGEATALPRTSSPVDMDVAPVPGPAVPLPAALPGPTARIDQGPPSPAVLVPLDIPDDEVPPPSVARSALAQAGPGAAAEPLPAARIVPALSA</sequence>
<name>A0A0L0S8C3_ALLM3</name>
<feature type="region of interest" description="Disordered" evidence="1">
    <location>
        <begin position="53"/>
        <end position="73"/>
    </location>
</feature>
<keyword evidence="2" id="KW-1133">Transmembrane helix</keyword>
<keyword evidence="4" id="KW-1185">Reference proteome</keyword>